<feature type="region of interest" description="Disordered" evidence="1">
    <location>
        <begin position="51"/>
        <end position="72"/>
    </location>
</feature>
<dbReference type="Proteomes" id="UP000469011">
    <property type="component" value="Unassembled WGS sequence"/>
</dbReference>
<name>A0A6N9T5J7_9HYPH</name>
<reference evidence="2 3" key="1">
    <citation type="submission" date="2020-01" db="EMBL/GenBank/DDBJ databases">
        <title>Jiella pacifica sp. nov.</title>
        <authorList>
            <person name="Xue Z."/>
            <person name="Zhu S."/>
            <person name="Chen J."/>
            <person name="Yang J."/>
        </authorList>
    </citation>
    <scope>NUCLEOTIDE SEQUENCE [LARGE SCALE GENOMIC DNA]</scope>
    <source>
        <strain evidence="2 3">40Bstr34</strain>
    </source>
</reference>
<evidence type="ECO:0000256" key="1">
    <source>
        <dbReference type="SAM" id="MobiDB-lite"/>
    </source>
</evidence>
<keyword evidence="3" id="KW-1185">Reference proteome</keyword>
<sequence length="72" mass="8123">MDKMIAELNIENFRRQLGGEEDPIKRATLRRLIVEEERHLAAIVQDERIQRGRCPGAASSVSGGLSPRHDKT</sequence>
<dbReference type="EMBL" id="JAAAMG010000010">
    <property type="protein sequence ID" value="NDW05475.1"/>
    <property type="molecule type" value="Genomic_DNA"/>
</dbReference>
<proteinExistence type="predicted"/>
<organism evidence="2 3">
    <name type="scientific">Jiella pacifica</name>
    <dbReference type="NCBI Taxonomy" id="2696469"/>
    <lineage>
        <taxon>Bacteria</taxon>
        <taxon>Pseudomonadati</taxon>
        <taxon>Pseudomonadota</taxon>
        <taxon>Alphaproteobacteria</taxon>
        <taxon>Hyphomicrobiales</taxon>
        <taxon>Aurantimonadaceae</taxon>
        <taxon>Jiella</taxon>
    </lineage>
</organism>
<dbReference type="AlphaFoldDB" id="A0A6N9T5J7"/>
<dbReference type="RefSeq" id="WP_163463728.1">
    <property type="nucleotide sequence ID" value="NZ_JAAAMG010000010.1"/>
</dbReference>
<accession>A0A6N9T5J7</accession>
<evidence type="ECO:0000313" key="2">
    <source>
        <dbReference type="EMBL" id="NDW05475.1"/>
    </source>
</evidence>
<evidence type="ECO:0000313" key="3">
    <source>
        <dbReference type="Proteomes" id="UP000469011"/>
    </source>
</evidence>
<gene>
    <name evidence="2" type="ORF">GTK09_13685</name>
</gene>
<comment type="caution">
    <text evidence="2">The sequence shown here is derived from an EMBL/GenBank/DDBJ whole genome shotgun (WGS) entry which is preliminary data.</text>
</comment>
<protein>
    <submittedName>
        <fullName evidence="2">Uncharacterized protein</fullName>
    </submittedName>
</protein>